<dbReference type="EMBL" id="JAGIXG020000005">
    <property type="protein sequence ID" value="KAI6784227.1"/>
    <property type="molecule type" value="Genomic_DNA"/>
</dbReference>
<comment type="caution">
    <text evidence="1">The sequence shown here is derived from an EMBL/GenBank/DDBJ whole genome shotgun (WGS) entry which is preliminary data.</text>
</comment>
<reference evidence="1" key="2">
    <citation type="submission" date="2022-07" db="EMBL/GenBank/DDBJ databases">
        <authorList>
            <person name="Goncalves M.F.M."/>
            <person name="Hilario S."/>
            <person name="Van De Peer Y."/>
            <person name="Esteves A.C."/>
            <person name="Alves A."/>
        </authorList>
    </citation>
    <scope>NUCLEOTIDE SEQUENCE</scope>
    <source>
        <strain evidence="1">MUM 19.33</strain>
    </source>
</reference>
<organism evidence="1 2">
    <name type="scientific">Emericellopsis cladophorae</name>
    <dbReference type="NCBI Taxonomy" id="2686198"/>
    <lineage>
        <taxon>Eukaryota</taxon>
        <taxon>Fungi</taxon>
        <taxon>Dikarya</taxon>
        <taxon>Ascomycota</taxon>
        <taxon>Pezizomycotina</taxon>
        <taxon>Sordariomycetes</taxon>
        <taxon>Hypocreomycetidae</taxon>
        <taxon>Hypocreales</taxon>
        <taxon>Bionectriaceae</taxon>
        <taxon>Emericellopsis</taxon>
    </lineage>
</organism>
<evidence type="ECO:0000313" key="1">
    <source>
        <dbReference type="EMBL" id="KAI6784227.1"/>
    </source>
</evidence>
<protein>
    <submittedName>
        <fullName evidence="1">Uncharacterized protein</fullName>
    </submittedName>
</protein>
<gene>
    <name evidence="1" type="ORF">J7T54_004773</name>
</gene>
<name>A0A9P9Y671_9HYPO</name>
<reference evidence="1" key="1">
    <citation type="journal article" date="2021" name="J Fungi (Basel)">
        <title>Genomic and Metabolomic Analyses of the Marine Fungus Emericellopsis cladophorae: Insights into Saltwater Adaptability Mechanisms and Its Biosynthetic Potential.</title>
        <authorList>
            <person name="Goncalves M.F.M."/>
            <person name="Hilario S."/>
            <person name="Van de Peer Y."/>
            <person name="Esteves A.C."/>
            <person name="Alves A."/>
        </authorList>
    </citation>
    <scope>NUCLEOTIDE SEQUENCE</scope>
    <source>
        <strain evidence="1">MUM 19.33</strain>
    </source>
</reference>
<accession>A0A9P9Y671</accession>
<dbReference type="Proteomes" id="UP001055219">
    <property type="component" value="Unassembled WGS sequence"/>
</dbReference>
<dbReference type="RefSeq" id="XP_051365083.1">
    <property type="nucleotide sequence ID" value="XM_051503462.1"/>
</dbReference>
<keyword evidence="2" id="KW-1185">Reference proteome</keyword>
<dbReference type="AlphaFoldDB" id="A0A9P9Y671"/>
<dbReference type="GeneID" id="75831259"/>
<proteinExistence type="predicted"/>
<sequence>MQTIPSLVGTGVQRAYSIAQDRDSPLFGTKQARQANARQNTFETIYTAFTIPNPQLGRELGHQDTRKLAKAYT</sequence>
<evidence type="ECO:0000313" key="2">
    <source>
        <dbReference type="Proteomes" id="UP001055219"/>
    </source>
</evidence>